<name>A0ABN2K3Z4_9MICO</name>
<feature type="domain" description="Fumarase C C-terminal" evidence="4">
    <location>
        <begin position="432"/>
        <end position="482"/>
    </location>
</feature>
<evidence type="ECO:0000259" key="4">
    <source>
        <dbReference type="Pfam" id="PF10415"/>
    </source>
</evidence>
<proteinExistence type="predicted"/>
<dbReference type="InterPro" id="IPR018951">
    <property type="entry name" value="Fumarase_C_C"/>
</dbReference>
<dbReference type="PANTHER" id="PTHR42696:SF2">
    <property type="entry name" value="ASPARTATE AMMONIA-LYASE"/>
    <property type="match status" value="1"/>
</dbReference>
<dbReference type="InterPro" id="IPR051546">
    <property type="entry name" value="Aspartate_Ammonia-Lyase"/>
</dbReference>
<evidence type="ECO:0000259" key="3">
    <source>
        <dbReference type="Pfam" id="PF00206"/>
    </source>
</evidence>
<dbReference type="CDD" id="cd01357">
    <property type="entry name" value="Aspartase"/>
    <property type="match status" value="1"/>
</dbReference>
<organism evidence="5 6">
    <name type="scientific">Agromyces humatus</name>
    <dbReference type="NCBI Taxonomy" id="279573"/>
    <lineage>
        <taxon>Bacteria</taxon>
        <taxon>Bacillati</taxon>
        <taxon>Actinomycetota</taxon>
        <taxon>Actinomycetes</taxon>
        <taxon>Micrococcales</taxon>
        <taxon>Microbacteriaceae</taxon>
        <taxon>Agromyces</taxon>
    </lineage>
</organism>
<dbReference type="Proteomes" id="UP001500506">
    <property type="component" value="Unassembled WGS sequence"/>
</dbReference>
<dbReference type="Gene3D" id="1.20.200.10">
    <property type="entry name" value="Fumarase/aspartase (Central domain)"/>
    <property type="match status" value="1"/>
</dbReference>
<dbReference type="Gene3D" id="1.10.40.30">
    <property type="entry name" value="Fumarase/aspartase (C-terminal domain)"/>
    <property type="match status" value="1"/>
</dbReference>
<feature type="region of interest" description="Disordered" evidence="2">
    <location>
        <begin position="1"/>
        <end position="32"/>
    </location>
</feature>
<dbReference type="EMBL" id="BAAANH010000001">
    <property type="protein sequence ID" value="GAA1747881.1"/>
    <property type="molecule type" value="Genomic_DNA"/>
</dbReference>
<feature type="domain" description="Fumarate lyase N-terminal" evidence="3">
    <location>
        <begin position="35"/>
        <end position="365"/>
    </location>
</feature>
<accession>A0ABN2K3Z4</accession>
<dbReference type="PANTHER" id="PTHR42696">
    <property type="entry name" value="ASPARTATE AMMONIA-LYASE"/>
    <property type="match status" value="1"/>
</dbReference>
<dbReference type="PRINTS" id="PR00149">
    <property type="entry name" value="FUMRATELYASE"/>
</dbReference>
<dbReference type="InterPro" id="IPR022761">
    <property type="entry name" value="Fumarate_lyase_N"/>
</dbReference>
<reference evidence="5 6" key="1">
    <citation type="journal article" date="2019" name="Int. J. Syst. Evol. Microbiol.">
        <title>The Global Catalogue of Microorganisms (GCM) 10K type strain sequencing project: providing services to taxonomists for standard genome sequencing and annotation.</title>
        <authorList>
            <consortium name="The Broad Institute Genomics Platform"/>
            <consortium name="The Broad Institute Genome Sequencing Center for Infectious Disease"/>
            <person name="Wu L."/>
            <person name="Ma J."/>
        </authorList>
    </citation>
    <scope>NUCLEOTIDE SEQUENCE [LARGE SCALE GENOMIC DNA]</scope>
    <source>
        <strain evidence="5 6">JCM 14319</strain>
    </source>
</reference>
<dbReference type="InterPro" id="IPR020557">
    <property type="entry name" value="Fumarate_lyase_CS"/>
</dbReference>
<dbReference type="InterPro" id="IPR008948">
    <property type="entry name" value="L-Aspartase-like"/>
</dbReference>
<gene>
    <name evidence="5" type="primary">aspA</name>
    <name evidence="5" type="ORF">GCM10009747_01260</name>
</gene>
<protein>
    <submittedName>
        <fullName evidence="5">Aspartate ammonia-lyase</fullName>
    </submittedName>
</protein>
<dbReference type="NCBIfam" id="NF008909">
    <property type="entry name" value="PRK12273.1"/>
    <property type="match status" value="1"/>
</dbReference>
<keyword evidence="6" id="KW-1185">Reference proteome</keyword>
<evidence type="ECO:0000313" key="5">
    <source>
        <dbReference type="EMBL" id="GAA1747881.1"/>
    </source>
</evidence>
<sequence length="503" mass="53407">MSTPAYPSAERRLGASEHLAAPGAPTRTESDSLGMVEVPADAYWGVHTMRALENFPISKRPISVYPELVIALASVKQAAARANRELGVLTQQKAAWIDEACQRVIDGELHDQFVVGVIQGGAGTSTNMNANEVITNLALEIGGYAKGRYDVLHPIDDVNRSQSTNDTYPTAVKLAMAFSLRTMLTELDQLRIAFGRKGREFNDVLKVGRTQLQDAVPMTLGQEFHSFATTLGEDVDRLRETIKLLSEVNLGATAIGTGITAEPGYTAAAVAHLSAITGMRLESAPDLIEATSDTGVFMTFSSALKRSAIKLSKICNDLRLLSSGPQAGFGEINLPPKQAGSSIMPGKVNPVIPEAVSQVAYAVAGADVTVMMAAESGQLQLNAFEPVIAHSLLQSITWMRQACWTLRVNCVDGITANTARLDAMVASSVGVITALIPFIGYTAAATLAKEALASGRPVADLVVESGLMTREDVTAQLSPSKLSGMRPITMAIPVIDMQGEPSE</sequence>
<dbReference type="InterPro" id="IPR024083">
    <property type="entry name" value="Fumarase/histidase_N"/>
</dbReference>
<dbReference type="RefSeq" id="WP_308188384.1">
    <property type="nucleotide sequence ID" value="NZ_BAAANH010000001.1"/>
</dbReference>
<dbReference type="SUPFAM" id="SSF48557">
    <property type="entry name" value="L-aspartase-like"/>
    <property type="match status" value="1"/>
</dbReference>
<evidence type="ECO:0000256" key="1">
    <source>
        <dbReference type="ARBA" id="ARBA00023239"/>
    </source>
</evidence>
<comment type="caution">
    <text evidence="5">The sequence shown here is derived from an EMBL/GenBank/DDBJ whole genome shotgun (WGS) entry which is preliminary data.</text>
</comment>
<dbReference type="InterPro" id="IPR000362">
    <property type="entry name" value="Fumarate_lyase_fam"/>
</dbReference>
<dbReference type="PROSITE" id="PS00163">
    <property type="entry name" value="FUMARATE_LYASES"/>
    <property type="match status" value="1"/>
</dbReference>
<evidence type="ECO:0000313" key="6">
    <source>
        <dbReference type="Proteomes" id="UP001500506"/>
    </source>
</evidence>
<dbReference type="Pfam" id="PF00206">
    <property type="entry name" value="Lyase_1"/>
    <property type="match status" value="1"/>
</dbReference>
<keyword evidence="1" id="KW-0456">Lyase</keyword>
<evidence type="ECO:0000256" key="2">
    <source>
        <dbReference type="SAM" id="MobiDB-lite"/>
    </source>
</evidence>
<dbReference type="Gene3D" id="1.10.275.10">
    <property type="entry name" value="Fumarase/aspartase (N-terminal domain)"/>
    <property type="match status" value="1"/>
</dbReference>
<dbReference type="Pfam" id="PF10415">
    <property type="entry name" value="FumaraseC_C"/>
    <property type="match status" value="1"/>
</dbReference>